<protein>
    <recommendedName>
        <fullName evidence="2 9">Carbonic anhydrase</fullName>
        <ecNumber evidence="2 9">4.2.1.1</ecNumber>
    </recommendedName>
    <alternativeName>
        <fullName evidence="9">Carbonate dehydratase</fullName>
    </alternativeName>
</protein>
<dbReference type="InterPro" id="IPR015892">
    <property type="entry name" value="Carbonic_anhydrase_CS"/>
</dbReference>
<comment type="cofactor">
    <cofactor evidence="8">
        <name>Zn(2+)</name>
        <dbReference type="ChEBI" id="CHEBI:29105"/>
    </cofactor>
    <text evidence="8">Binds 1 zinc ion per subunit.</text>
</comment>
<dbReference type="PROSITE" id="PS00704">
    <property type="entry name" value="PROK_CO2_ANHYDRASE_1"/>
    <property type="match status" value="1"/>
</dbReference>
<feature type="binding site" evidence="8">
    <location>
        <position position="143"/>
    </location>
    <ligand>
        <name>Zn(2+)</name>
        <dbReference type="ChEBI" id="CHEBI:29105"/>
    </ligand>
</feature>
<dbReference type="OrthoDB" id="9769739at2"/>
<dbReference type="Proteomes" id="UP000294813">
    <property type="component" value="Unassembled WGS sequence"/>
</dbReference>
<comment type="function">
    <text evidence="9">Reversible hydration of carbon dioxide.</text>
</comment>
<evidence type="ECO:0000256" key="3">
    <source>
        <dbReference type="ARBA" id="ARBA00022723"/>
    </source>
</evidence>
<dbReference type="SUPFAM" id="SSF53056">
    <property type="entry name" value="beta-carbonic anhydrase, cab"/>
    <property type="match status" value="1"/>
</dbReference>
<evidence type="ECO:0000313" key="11">
    <source>
        <dbReference type="Proteomes" id="UP000294813"/>
    </source>
</evidence>
<keyword evidence="3 8" id="KW-0479">Metal-binding</keyword>
<accession>A0A4R2RRT1</accession>
<evidence type="ECO:0000313" key="10">
    <source>
        <dbReference type="EMBL" id="TCP65197.1"/>
    </source>
</evidence>
<name>A0A4R2RRT1_9FIRM</name>
<proteinExistence type="inferred from homology"/>
<evidence type="ECO:0000256" key="6">
    <source>
        <dbReference type="ARBA" id="ARBA00024993"/>
    </source>
</evidence>
<dbReference type="InterPro" id="IPR036874">
    <property type="entry name" value="Carbonic_anhydrase_sf"/>
</dbReference>
<dbReference type="RefSeq" id="WP_131918612.1">
    <property type="nucleotide sequence ID" value="NZ_JAOQNU010000006.1"/>
</dbReference>
<dbReference type="Gene3D" id="3.40.1050.10">
    <property type="entry name" value="Carbonic anhydrase"/>
    <property type="match status" value="1"/>
</dbReference>
<evidence type="ECO:0000256" key="4">
    <source>
        <dbReference type="ARBA" id="ARBA00022833"/>
    </source>
</evidence>
<evidence type="ECO:0000256" key="5">
    <source>
        <dbReference type="ARBA" id="ARBA00023239"/>
    </source>
</evidence>
<feature type="binding site" evidence="8">
    <location>
        <position position="92"/>
    </location>
    <ligand>
        <name>Zn(2+)</name>
        <dbReference type="ChEBI" id="CHEBI:29105"/>
    </ligand>
</feature>
<dbReference type="FunFam" id="3.40.1050.10:FF:000006">
    <property type="entry name" value="Carbonic anhydrase"/>
    <property type="match status" value="1"/>
</dbReference>
<keyword evidence="4 8" id="KW-0862">Zinc</keyword>
<feature type="binding site" evidence="8">
    <location>
        <position position="90"/>
    </location>
    <ligand>
        <name>Zn(2+)</name>
        <dbReference type="ChEBI" id="CHEBI:29105"/>
    </ligand>
</feature>
<dbReference type="Pfam" id="PF00484">
    <property type="entry name" value="Pro_CA"/>
    <property type="match status" value="1"/>
</dbReference>
<evidence type="ECO:0000256" key="8">
    <source>
        <dbReference type="PIRSR" id="PIRSR601765-1"/>
    </source>
</evidence>
<reference evidence="10 11" key="1">
    <citation type="submission" date="2019-03" db="EMBL/GenBank/DDBJ databases">
        <title>Genomic Encyclopedia of Type Strains, Phase IV (KMG-IV): sequencing the most valuable type-strain genomes for metagenomic binning, comparative biology and taxonomic classification.</title>
        <authorList>
            <person name="Goeker M."/>
        </authorList>
    </citation>
    <scope>NUCLEOTIDE SEQUENCE [LARGE SCALE GENOMIC DNA]</scope>
    <source>
        <strain evidence="10 11">DSM 11170</strain>
    </source>
</reference>
<dbReference type="AlphaFoldDB" id="A0A4R2RRT1"/>
<sequence>MNKRFLMAVAGIGLLIGGAYDVIDGQPFHFLREATVRKTVATTAPENALTLLQDGNRRFVEGEPVAVDLRAQKRQALVQGQTPFAVVVSCSDSRVPPELIFNQGLGDLFVIRVAGNVVDDHEIGSVEYAVEHLKAPLVVVLGHEKCGAVAATVQGGEVHGHIDEIVKKIKPSVEKAKASSVSGNDLVEEAVVENVRNTVNALEKSAIIKAAIQKQAILLVGAKYDLDEGQVQWLNQPVTATTQPN</sequence>
<keyword evidence="11" id="KW-1185">Reference proteome</keyword>
<evidence type="ECO:0000256" key="2">
    <source>
        <dbReference type="ARBA" id="ARBA00012925"/>
    </source>
</evidence>
<dbReference type="InterPro" id="IPR001765">
    <property type="entry name" value="Carbonic_anhydrase"/>
</dbReference>
<keyword evidence="5 9" id="KW-0456">Lyase</keyword>
<evidence type="ECO:0000256" key="7">
    <source>
        <dbReference type="ARBA" id="ARBA00048348"/>
    </source>
</evidence>
<comment type="function">
    <text evidence="6">Catalyzes the reversible hydration of carbon dioxide to form bicarbonate.</text>
</comment>
<feature type="binding site" evidence="8">
    <location>
        <position position="146"/>
    </location>
    <ligand>
        <name>Zn(2+)</name>
        <dbReference type="ChEBI" id="CHEBI:29105"/>
    </ligand>
</feature>
<dbReference type="CDD" id="cd03378">
    <property type="entry name" value="beta_CA_cladeC"/>
    <property type="match status" value="1"/>
</dbReference>
<dbReference type="EC" id="4.2.1.1" evidence="2 9"/>
<organism evidence="10 11">
    <name type="scientific">Heliophilum fasciatum</name>
    <dbReference type="NCBI Taxonomy" id="35700"/>
    <lineage>
        <taxon>Bacteria</taxon>
        <taxon>Bacillati</taxon>
        <taxon>Bacillota</taxon>
        <taxon>Clostridia</taxon>
        <taxon>Eubacteriales</taxon>
        <taxon>Heliobacteriaceae</taxon>
        <taxon>Heliophilum</taxon>
    </lineage>
</organism>
<comment type="catalytic activity">
    <reaction evidence="7 9">
        <text>hydrogencarbonate + H(+) = CO2 + H2O</text>
        <dbReference type="Rhea" id="RHEA:10748"/>
        <dbReference type="ChEBI" id="CHEBI:15377"/>
        <dbReference type="ChEBI" id="CHEBI:15378"/>
        <dbReference type="ChEBI" id="CHEBI:16526"/>
        <dbReference type="ChEBI" id="CHEBI:17544"/>
        <dbReference type="EC" id="4.2.1.1"/>
    </reaction>
</comment>
<dbReference type="GO" id="GO:0004089">
    <property type="term" value="F:carbonate dehydratase activity"/>
    <property type="evidence" value="ECO:0007669"/>
    <property type="project" value="UniProtKB-UniRule"/>
</dbReference>
<dbReference type="PANTHER" id="PTHR11002:SF79">
    <property type="entry name" value="CARBONIC ANHYDRASE 2"/>
    <property type="match status" value="1"/>
</dbReference>
<dbReference type="EMBL" id="SLXT01000006">
    <property type="protein sequence ID" value="TCP65197.1"/>
    <property type="molecule type" value="Genomic_DNA"/>
</dbReference>
<dbReference type="SMART" id="SM00947">
    <property type="entry name" value="Pro_CA"/>
    <property type="match status" value="1"/>
</dbReference>
<evidence type="ECO:0000256" key="9">
    <source>
        <dbReference type="RuleBase" id="RU003956"/>
    </source>
</evidence>
<dbReference type="PANTHER" id="PTHR11002">
    <property type="entry name" value="CARBONIC ANHYDRASE"/>
    <property type="match status" value="1"/>
</dbReference>
<comment type="caution">
    <text evidence="10">The sequence shown here is derived from an EMBL/GenBank/DDBJ whole genome shotgun (WGS) entry which is preliminary data.</text>
</comment>
<dbReference type="GO" id="GO:0015976">
    <property type="term" value="P:carbon utilization"/>
    <property type="evidence" value="ECO:0007669"/>
    <property type="project" value="InterPro"/>
</dbReference>
<evidence type="ECO:0000256" key="1">
    <source>
        <dbReference type="ARBA" id="ARBA00006217"/>
    </source>
</evidence>
<dbReference type="PROSITE" id="PS00705">
    <property type="entry name" value="PROK_CO2_ANHYDRASE_2"/>
    <property type="match status" value="1"/>
</dbReference>
<gene>
    <name evidence="10" type="ORF">EDD73_10681</name>
</gene>
<comment type="similarity">
    <text evidence="1 9">Belongs to the beta-class carbonic anhydrase family.</text>
</comment>
<dbReference type="GO" id="GO:0008270">
    <property type="term" value="F:zinc ion binding"/>
    <property type="evidence" value="ECO:0007669"/>
    <property type="project" value="UniProtKB-UniRule"/>
</dbReference>